<dbReference type="Gene3D" id="3.40.50.2300">
    <property type="match status" value="2"/>
</dbReference>
<comment type="similarity">
    <text evidence="1">Belongs to the leucine-binding protein family.</text>
</comment>
<sequence length="431" mass="48583">MHRLGQKVHQMKEPVSGSCWRLVKMKRKIWQAFVVAGLMLFLSRTAVQRDLQASAFQEKIEQCLKAGELPIVVLSQESGEYESIGKSALWAAEYAAAQVNKNGGVNGCNVRIVSENTGSDNSKALSLYQGASRTAFAVLGPVDAPETVYIAQNAEKNGTVHLAAYSYAESRQLMAPYGISYMSDSEDGELEEVRMWGQQNPDIKNIVLYTMSQDESKKNTTKMFEDTLSDLGLNILKIVDVKPGADEMDDSYYAIQGLNENADGYVFLIRGRECANILVKLRQHGIEEGRRISVSFSAYGSEFFEIAGNMLDGVSIWNKFDPFYSGTEWQQLLKDYETDKLNAGSAEQMPSPVADYYDAVQAICKCYEEFGITSENYEKFIGNEDMVQWFYNSEFLEGIQSDFRWQKGQKITDYQFFVFEGETPVNRKVRP</sequence>
<dbReference type="InterPro" id="IPR051010">
    <property type="entry name" value="BCAA_transport"/>
</dbReference>
<evidence type="ECO:0000256" key="2">
    <source>
        <dbReference type="ARBA" id="ARBA00022729"/>
    </source>
</evidence>
<dbReference type="InterPro" id="IPR028082">
    <property type="entry name" value="Peripla_BP_I"/>
</dbReference>
<name>A0A844E185_EUBRA</name>
<dbReference type="SUPFAM" id="SSF53822">
    <property type="entry name" value="Periplasmic binding protein-like I"/>
    <property type="match status" value="1"/>
</dbReference>
<gene>
    <name evidence="4" type="ORF">GKE72_12965</name>
</gene>
<dbReference type="EMBL" id="WKRA01000025">
    <property type="protein sequence ID" value="MSD16952.1"/>
    <property type="molecule type" value="Genomic_DNA"/>
</dbReference>
<feature type="domain" description="Leucine-binding protein" evidence="3">
    <location>
        <begin position="70"/>
        <end position="381"/>
    </location>
</feature>
<protein>
    <submittedName>
        <fullName evidence="4">ABC transporter substrate-binding protein</fullName>
    </submittedName>
</protein>
<reference evidence="4 5" key="1">
    <citation type="journal article" date="2019" name="Nat. Med.">
        <title>A library of human gut bacterial isolates paired with longitudinal multiomics data enables mechanistic microbiome research.</title>
        <authorList>
            <person name="Poyet M."/>
            <person name="Groussin M."/>
            <person name="Gibbons S.M."/>
            <person name="Avila-Pacheco J."/>
            <person name="Jiang X."/>
            <person name="Kearney S.M."/>
            <person name="Perrotta A.R."/>
            <person name="Berdy B."/>
            <person name="Zhao S."/>
            <person name="Lieberman T.D."/>
            <person name="Swanson P.K."/>
            <person name="Smith M."/>
            <person name="Roesemann S."/>
            <person name="Alexander J.E."/>
            <person name="Rich S.A."/>
            <person name="Livny J."/>
            <person name="Vlamakis H."/>
            <person name="Clish C."/>
            <person name="Bullock K."/>
            <person name="Deik A."/>
            <person name="Scott J."/>
            <person name="Pierce K.A."/>
            <person name="Xavier R.J."/>
            <person name="Alm E.J."/>
        </authorList>
    </citation>
    <scope>NUCLEOTIDE SEQUENCE [LARGE SCALE GENOMIC DNA]</scope>
    <source>
        <strain evidence="4 5">BIOML-A3</strain>
    </source>
</reference>
<dbReference type="CDD" id="cd06268">
    <property type="entry name" value="PBP1_ABC_transporter_LIVBP-like"/>
    <property type="match status" value="1"/>
</dbReference>
<keyword evidence="2" id="KW-0732">Signal</keyword>
<dbReference type="Pfam" id="PF13458">
    <property type="entry name" value="Peripla_BP_6"/>
    <property type="match status" value="1"/>
</dbReference>
<comment type="caution">
    <text evidence="4">The sequence shown here is derived from an EMBL/GenBank/DDBJ whole genome shotgun (WGS) entry which is preliminary data.</text>
</comment>
<evidence type="ECO:0000259" key="3">
    <source>
        <dbReference type="Pfam" id="PF13458"/>
    </source>
</evidence>
<organism evidence="4 5">
    <name type="scientific">Eubacterium ramulus</name>
    <dbReference type="NCBI Taxonomy" id="39490"/>
    <lineage>
        <taxon>Bacteria</taxon>
        <taxon>Bacillati</taxon>
        <taxon>Bacillota</taxon>
        <taxon>Clostridia</taxon>
        <taxon>Eubacteriales</taxon>
        <taxon>Eubacteriaceae</taxon>
        <taxon>Eubacterium</taxon>
    </lineage>
</organism>
<dbReference type="PANTHER" id="PTHR30483:SF6">
    <property type="entry name" value="PERIPLASMIC BINDING PROTEIN OF ABC TRANSPORTER FOR NATURAL AMINO ACIDS"/>
    <property type="match status" value="1"/>
</dbReference>
<dbReference type="Proteomes" id="UP000431304">
    <property type="component" value="Unassembled WGS sequence"/>
</dbReference>
<evidence type="ECO:0000313" key="4">
    <source>
        <dbReference type="EMBL" id="MSD16952.1"/>
    </source>
</evidence>
<proteinExistence type="inferred from homology"/>
<dbReference type="PANTHER" id="PTHR30483">
    <property type="entry name" value="LEUCINE-SPECIFIC-BINDING PROTEIN"/>
    <property type="match status" value="1"/>
</dbReference>
<accession>A0A844E185</accession>
<dbReference type="AlphaFoldDB" id="A0A844E185"/>
<dbReference type="InterPro" id="IPR028081">
    <property type="entry name" value="Leu-bd"/>
</dbReference>
<evidence type="ECO:0000256" key="1">
    <source>
        <dbReference type="ARBA" id="ARBA00010062"/>
    </source>
</evidence>
<evidence type="ECO:0000313" key="5">
    <source>
        <dbReference type="Proteomes" id="UP000431304"/>
    </source>
</evidence>